<dbReference type="GO" id="GO:0004805">
    <property type="term" value="F:trehalose-phosphatase activity"/>
    <property type="evidence" value="ECO:0007669"/>
    <property type="project" value="UniProtKB-EC"/>
</dbReference>
<name>A0A511XDG6_9PROT</name>
<dbReference type="Proteomes" id="UP000321635">
    <property type="component" value="Unassembled WGS sequence"/>
</dbReference>
<evidence type="ECO:0000256" key="4">
    <source>
        <dbReference type="RuleBase" id="RU361117"/>
    </source>
</evidence>
<evidence type="ECO:0000256" key="3">
    <source>
        <dbReference type="ARBA" id="ARBA00022801"/>
    </source>
</evidence>
<dbReference type="GO" id="GO:0005992">
    <property type="term" value="P:trehalose biosynthetic process"/>
    <property type="evidence" value="ECO:0007669"/>
    <property type="project" value="UniProtKB-UniPathway"/>
</dbReference>
<dbReference type="Pfam" id="PF02358">
    <property type="entry name" value="Trehalose_PPase"/>
    <property type="match status" value="1"/>
</dbReference>
<dbReference type="InterPro" id="IPR036412">
    <property type="entry name" value="HAD-like_sf"/>
</dbReference>
<dbReference type="PANTHER" id="PTHR43768:SF3">
    <property type="entry name" value="TREHALOSE 6-PHOSPHATE PHOSPHATASE"/>
    <property type="match status" value="1"/>
</dbReference>
<keyword evidence="4" id="KW-0460">Magnesium</keyword>
<dbReference type="InterPro" id="IPR003337">
    <property type="entry name" value="Trehalose_PPase"/>
</dbReference>
<sequence>MSSVRPSEAAFLLDFDGTLVDIAPTPESVVVPPDLKDTLRRLRDACGNALAVVSGRPVSQIDEFLGDIPFAVAGEHGIAIRRRPGGPVERVALPPVPTDWIHEADELASAWPGVRVERKVGGFVLHFRAAPEAEAALRKAADAWIATTDGAFHVQAAKMAWEIRPAGVDKGYAVAELMQNAPFSGRKPVFVGDDVTDEEGVKAAVRLGGAGFRIPADFPTPTAFRNWLASLTETSGPNNNGGEDA</sequence>
<comment type="similarity">
    <text evidence="2 4">Belongs to the trehalose phosphatase family.</text>
</comment>
<comment type="cofactor">
    <cofactor evidence="4">
        <name>Mg(2+)</name>
        <dbReference type="ChEBI" id="CHEBI:18420"/>
    </cofactor>
</comment>
<dbReference type="NCBIfam" id="TIGR01484">
    <property type="entry name" value="HAD-SF-IIB"/>
    <property type="match status" value="1"/>
</dbReference>
<dbReference type="NCBIfam" id="TIGR00685">
    <property type="entry name" value="T6PP"/>
    <property type="match status" value="1"/>
</dbReference>
<organism evidence="5 6">
    <name type="scientific">Acetobacter nitrogenifigens DSM 23921 = NBRC 105050</name>
    <dbReference type="NCBI Taxonomy" id="1120919"/>
    <lineage>
        <taxon>Bacteria</taxon>
        <taxon>Pseudomonadati</taxon>
        <taxon>Pseudomonadota</taxon>
        <taxon>Alphaproteobacteria</taxon>
        <taxon>Acetobacterales</taxon>
        <taxon>Acetobacteraceae</taxon>
        <taxon>Acetobacter</taxon>
    </lineage>
</organism>
<reference evidence="5 6" key="1">
    <citation type="submission" date="2019-07" db="EMBL/GenBank/DDBJ databases">
        <title>Whole genome shotgun sequence of Acetobacter nitrogenifigens NBRC 105050.</title>
        <authorList>
            <person name="Hosoyama A."/>
            <person name="Uohara A."/>
            <person name="Ohji S."/>
            <person name="Ichikawa N."/>
        </authorList>
    </citation>
    <scope>NUCLEOTIDE SEQUENCE [LARGE SCALE GENOMIC DNA]</scope>
    <source>
        <strain evidence="5 6">NBRC 105050</strain>
    </source>
</reference>
<evidence type="ECO:0000313" key="6">
    <source>
        <dbReference type="Proteomes" id="UP000321635"/>
    </source>
</evidence>
<dbReference type="CDD" id="cd01627">
    <property type="entry name" value="HAD_TPP"/>
    <property type="match status" value="1"/>
</dbReference>
<keyword evidence="4" id="KW-0479">Metal-binding</keyword>
<comment type="pathway">
    <text evidence="1 4">Glycan biosynthesis; trehalose biosynthesis.</text>
</comment>
<dbReference type="EC" id="3.1.3.12" evidence="4"/>
<comment type="caution">
    <text evidence="5">The sequence shown here is derived from an EMBL/GenBank/DDBJ whole genome shotgun (WGS) entry which is preliminary data.</text>
</comment>
<dbReference type="Gene3D" id="3.30.70.1020">
    <property type="entry name" value="Trehalose-6-phosphate phosphatase related protein, domain 2"/>
    <property type="match status" value="1"/>
</dbReference>
<dbReference type="STRING" id="1120919.GCA_000429165_03017"/>
<dbReference type="EMBL" id="BJYF01000023">
    <property type="protein sequence ID" value="GEN60997.1"/>
    <property type="molecule type" value="Genomic_DNA"/>
</dbReference>
<dbReference type="Gene3D" id="3.40.50.1000">
    <property type="entry name" value="HAD superfamily/HAD-like"/>
    <property type="match status" value="1"/>
</dbReference>
<accession>A0A511XDG6</accession>
<evidence type="ECO:0000313" key="5">
    <source>
        <dbReference type="EMBL" id="GEN60997.1"/>
    </source>
</evidence>
<dbReference type="InterPro" id="IPR006379">
    <property type="entry name" value="HAD-SF_hydro_IIB"/>
</dbReference>
<dbReference type="InterPro" id="IPR044651">
    <property type="entry name" value="OTSB-like"/>
</dbReference>
<comment type="function">
    <text evidence="4">Removes the phosphate from trehalose 6-phosphate to produce free trehalose.</text>
</comment>
<comment type="catalytic activity">
    <reaction evidence="4">
        <text>alpha,alpha-trehalose 6-phosphate + H2O = alpha,alpha-trehalose + phosphate</text>
        <dbReference type="Rhea" id="RHEA:23420"/>
        <dbReference type="ChEBI" id="CHEBI:15377"/>
        <dbReference type="ChEBI" id="CHEBI:16551"/>
        <dbReference type="ChEBI" id="CHEBI:43474"/>
        <dbReference type="ChEBI" id="CHEBI:58429"/>
        <dbReference type="EC" id="3.1.3.12"/>
    </reaction>
</comment>
<dbReference type="OrthoDB" id="9814913at2"/>
<gene>
    <name evidence="5" type="primary">otsB</name>
    <name evidence="5" type="ORF">ANI02nite_28810</name>
</gene>
<protein>
    <recommendedName>
        <fullName evidence="4">Trehalose 6-phosphate phosphatase</fullName>
        <ecNumber evidence="4">3.1.3.12</ecNumber>
    </recommendedName>
</protein>
<evidence type="ECO:0000256" key="1">
    <source>
        <dbReference type="ARBA" id="ARBA00005199"/>
    </source>
</evidence>
<keyword evidence="3 4" id="KW-0378">Hydrolase</keyword>
<dbReference type="GO" id="GO:0046872">
    <property type="term" value="F:metal ion binding"/>
    <property type="evidence" value="ECO:0007669"/>
    <property type="project" value="UniProtKB-KW"/>
</dbReference>
<dbReference type="AlphaFoldDB" id="A0A511XDG6"/>
<dbReference type="SUPFAM" id="SSF56784">
    <property type="entry name" value="HAD-like"/>
    <property type="match status" value="1"/>
</dbReference>
<dbReference type="InterPro" id="IPR023214">
    <property type="entry name" value="HAD_sf"/>
</dbReference>
<proteinExistence type="inferred from homology"/>
<dbReference type="UniPathway" id="UPA00299"/>
<keyword evidence="6" id="KW-1185">Reference proteome</keyword>
<dbReference type="PANTHER" id="PTHR43768">
    <property type="entry name" value="TREHALOSE 6-PHOSPHATE PHOSPHATASE"/>
    <property type="match status" value="1"/>
</dbReference>
<evidence type="ECO:0000256" key="2">
    <source>
        <dbReference type="ARBA" id="ARBA00008770"/>
    </source>
</evidence>
<dbReference type="RefSeq" id="WP_051292361.1">
    <property type="nucleotide sequence ID" value="NZ_AUBI01000014.1"/>
</dbReference>